<dbReference type="RefSeq" id="WP_196123801.1">
    <property type="nucleotide sequence ID" value="NZ_JADPMR010000001.1"/>
</dbReference>
<dbReference type="EMBL" id="JADPMR010000001">
    <property type="protein sequence ID" value="MBF9000534.1"/>
    <property type="molecule type" value="Genomic_DNA"/>
</dbReference>
<dbReference type="NCBIfam" id="TIGR00654">
    <property type="entry name" value="PhzF_family"/>
    <property type="match status" value="1"/>
</dbReference>
<sequence length="290" mass="31220">MNIEVVLVNAFTVNSKGGNPAGVVLNSDSLSEKQKLLIAQEVGYSETAFVSHGEEADFHVSFFTTTGEVDFCGHATLATFATLYQKGVITPGSYTQKTKAGLLAVNVEANGQVIMQQTLPKYLGTFDYATISPFIGIDAMQLATTQLPIEVISTGLSDVIVPVPTGMLEQLKIDERGLSDFCQKHQLVGIHAFELSLEHDDITASCRNFAPLYGIPEESATGSACGALACYLTKHIYRSTHNHFRFEQGRAMNCTSHITATIEQQDQLITQVLVGGAASVIGVKTIDLTI</sequence>
<gene>
    <name evidence="3" type="ORF">I1A42_08165</name>
</gene>
<evidence type="ECO:0000256" key="2">
    <source>
        <dbReference type="ARBA" id="ARBA00023235"/>
    </source>
</evidence>
<dbReference type="PANTHER" id="PTHR13774">
    <property type="entry name" value="PHENAZINE BIOSYNTHESIS PROTEIN"/>
    <property type="match status" value="1"/>
</dbReference>
<dbReference type="SUPFAM" id="SSF54506">
    <property type="entry name" value="Diaminopimelate epimerase-like"/>
    <property type="match status" value="1"/>
</dbReference>
<keyword evidence="2" id="KW-0413">Isomerase</keyword>
<dbReference type="PANTHER" id="PTHR13774:SF39">
    <property type="entry name" value="BIOSYNTHESIS PROTEIN, PUTATIVE-RELATED"/>
    <property type="match status" value="1"/>
</dbReference>
<name>A0ABS0GDN9_9VIBR</name>
<evidence type="ECO:0000256" key="1">
    <source>
        <dbReference type="ARBA" id="ARBA00008270"/>
    </source>
</evidence>
<evidence type="ECO:0000313" key="4">
    <source>
        <dbReference type="Proteomes" id="UP000597206"/>
    </source>
</evidence>
<dbReference type="InterPro" id="IPR003719">
    <property type="entry name" value="Phenazine_PhzF-like"/>
</dbReference>
<proteinExistence type="inferred from homology"/>
<dbReference type="Pfam" id="PF02567">
    <property type="entry name" value="PhzC-PhzF"/>
    <property type="match status" value="1"/>
</dbReference>
<dbReference type="PIRSF" id="PIRSF016184">
    <property type="entry name" value="PhzC_PhzF"/>
    <property type="match status" value="1"/>
</dbReference>
<reference evidence="3 4" key="1">
    <citation type="submission" date="2020-11" db="EMBL/GenBank/DDBJ databases">
        <title>Vibrio nitrifigilis sp. nov., a marine nitrogen-fixing bacterium isolated from the lagoon sediment of an islet inside an atoll.</title>
        <authorList>
            <person name="Wang L.-T."/>
            <person name="Shieh W.Y."/>
        </authorList>
    </citation>
    <scope>NUCLEOTIDE SEQUENCE [LARGE SCALE GENOMIC DNA]</scope>
    <source>
        <strain evidence="3 4">NFV-1</strain>
    </source>
</reference>
<accession>A0ABS0GDN9</accession>
<keyword evidence="4" id="KW-1185">Reference proteome</keyword>
<evidence type="ECO:0000313" key="3">
    <source>
        <dbReference type="EMBL" id="MBF9000534.1"/>
    </source>
</evidence>
<protein>
    <submittedName>
        <fullName evidence="3">PhzF family phenazine biosynthesis protein</fullName>
    </submittedName>
</protein>
<organism evidence="3 4">
    <name type="scientific">Vibrio nitrifigilis</name>
    <dbReference type="NCBI Taxonomy" id="2789781"/>
    <lineage>
        <taxon>Bacteria</taxon>
        <taxon>Pseudomonadati</taxon>
        <taxon>Pseudomonadota</taxon>
        <taxon>Gammaproteobacteria</taxon>
        <taxon>Vibrionales</taxon>
        <taxon>Vibrionaceae</taxon>
        <taxon>Vibrio</taxon>
    </lineage>
</organism>
<dbReference type="Gene3D" id="3.10.310.10">
    <property type="entry name" value="Diaminopimelate Epimerase, Chain A, domain 1"/>
    <property type="match status" value="2"/>
</dbReference>
<comment type="similarity">
    <text evidence="1">Belongs to the PhzF family.</text>
</comment>
<dbReference type="Proteomes" id="UP000597206">
    <property type="component" value="Unassembled WGS sequence"/>
</dbReference>
<comment type="caution">
    <text evidence="3">The sequence shown here is derived from an EMBL/GenBank/DDBJ whole genome shotgun (WGS) entry which is preliminary data.</text>
</comment>